<dbReference type="Proteomes" id="UP000215914">
    <property type="component" value="Unassembled WGS sequence"/>
</dbReference>
<feature type="transmembrane region" description="Helical" evidence="4">
    <location>
        <begin position="72"/>
        <end position="89"/>
    </location>
</feature>
<dbReference type="GO" id="GO:0016491">
    <property type="term" value="F:oxidoreductase activity"/>
    <property type="evidence" value="ECO:0007669"/>
    <property type="project" value="UniProtKB-KW"/>
</dbReference>
<sequence length="139" mass="14695">MVSISLSLSPNPNHLLNETVFSSHFIHRIATVSTLSGRHMIDRTSLSTSPVNYRREKVAAVRTVSDSHSYDVVVVGAGIIGLSIARQLLNGSDLSVAVVDAAVPCSGATGAALLILYICFVAFVTASQSLLFNNCGYIS</sequence>
<dbReference type="SUPFAM" id="SSF51905">
    <property type="entry name" value="FAD/NAD(P)-binding domain"/>
    <property type="match status" value="1"/>
</dbReference>
<keyword evidence="1" id="KW-0560">Oxidoreductase</keyword>
<evidence type="ECO:0000256" key="1">
    <source>
        <dbReference type="ARBA" id="ARBA00023002"/>
    </source>
</evidence>
<keyword evidence="7" id="KW-1185">Reference proteome</keyword>
<dbReference type="Gramene" id="mRNA:HanXRQr2_Chr06g0263531">
    <property type="protein sequence ID" value="mRNA:HanXRQr2_Chr06g0263531"/>
    <property type="gene ID" value="HanXRQr2_Chr06g0263531"/>
</dbReference>
<protein>
    <recommendedName>
        <fullName evidence="2">FAD-dependent oxidoreductase domain-containing protein 1</fullName>
    </recommendedName>
</protein>
<reference evidence="6" key="1">
    <citation type="journal article" date="2017" name="Nature">
        <title>The sunflower genome provides insights into oil metabolism, flowering and Asterid evolution.</title>
        <authorList>
            <person name="Badouin H."/>
            <person name="Gouzy J."/>
            <person name="Grassa C.J."/>
            <person name="Murat F."/>
            <person name="Staton S.E."/>
            <person name="Cottret L."/>
            <person name="Lelandais-Briere C."/>
            <person name="Owens G.L."/>
            <person name="Carrere S."/>
            <person name="Mayjonade B."/>
            <person name="Legrand L."/>
            <person name="Gill N."/>
            <person name="Kane N.C."/>
            <person name="Bowers J.E."/>
            <person name="Hubner S."/>
            <person name="Bellec A."/>
            <person name="Berard A."/>
            <person name="Berges H."/>
            <person name="Blanchet N."/>
            <person name="Boniface M.C."/>
            <person name="Brunel D."/>
            <person name="Catrice O."/>
            <person name="Chaidir N."/>
            <person name="Claudel C."/>
            <person name="Donnadieu C."/>
            <person name="Faraut T."/>
            <person name="Fievet G."/>
            <person name="Helmstetter N."/>
            <person name="King M."/>
            <person name="Knapp S.J."/>
            <person name="Lai Z."/>
            <person name="Le Paslier M.C."/>
            <person name="Lippi Y."/>
            <person name="Lorenzon L."/>
            <person name="Mandel J.R."/>
            <person name="Marage G."/>
            <person name="Marchand G."/>
            <person name="Marquand E."/>
            <person name="Bret-Mestries E."/>
            <person name="Morien E."/>
            <person name="Nambeesan S."/>
            <person name="Nguyen T."/>
            <person name="Pegot-Espagnet P."/>
            <person name="Pouilly N."/>
            <person name="Raftis F."/>
            <person name="Sallet E."/>
            <person name="Schiex T."/>
            <person name="Thomas J."/>
            <person name="Vandecasteele C."/>
            <person name="Vares D."/>
            <person name="Vear F."/>
            <person name="Vautrin S."/>
            <person name="Crespi M."/>
            <person name="Mangin B."/>
            <person name="Burke J.M."/>
            <person name="Salse J."/>
            <person name="Munos S."/>
            <person name="Vincourt P."/>
            <person name="Rieseberg L.H."/>
            <person name="Langlade N.B."/>
        </authorList>
    </citation>
    <scope>NUCLEOTIDE SEQUENCE</scope>
    <source>
        <tissue evidence="6">Leaves</tissue>
    </source>
</reference>
<evidence type="ECO:0000259" key="5">
    <source>
        <dbReference type="Pfam" id="PF01266"/>
    </source>
</evidence>
<feature type="domain" description="FAD dependent oxidoreductase" evidence="5">
    <location>
        <begin position="71"/>
        <end position="112"/>
    </location>
</feature>
<dbReference type="Pfam" id="PF01266">
    <property type="entry name" value="DAO"/>
    <property type="match status" value="1"/>
</dbReference>
<dbReference type="PANTHER" id="PTHR13847:SF287">
    <property type="entry name" value="FAD-DEPENDENT OXIDOREDUCTASE DOMAIN-CONTAINING PROTEIN 1"/>
    <property type="match status" value="1"/>
</dbReference>
<evidence type="ECO:0000256" key="4">
    <source>
        <dbReference type="SAM" id="Phobius"/>
    </source>
</evidence>
<dbReference type="AlphaFoldDB" id="A0A9K3IVC4"/>
<evidence type="ECO:0000313" key="6">
    <source>
        <dbReference type="EMBL" id="KAF5802780.1"/>
    </source>
</evidence>
<proteinExistence type="predicted"/>
<dbReference type="EMBL" id="MNCJ02000321">
    <property type="protein sequence ID" value="KAF5802780.1"/>
    <property type="molecule type" value="Genomic_DNA"/>
</dbReference>
<comment type="function">
    <text evidence="3">Required for the assembly of the mitochondrial membrane respiratory chain NADH dehydrogenase (Complex I). Involved in mid-late stages of complex I assembly.</text>
</comment>
<dbReference type="PANTHER" id="PTHR13847">
    <property type="entry name" value="SARCOSINE DEHYDROGENASE-RELATED"/>
    <property type="match status" value="1"/>
</dbReference>
<evidence type="ECO:0000256" key="2">
    <source>
        <dbReference type="ARBA" id="ARBA00039785"/>
    </source>
</evidence>
<dbReference type="InterPro" id="IPR036188">
    <property type="entry name" value="FAD/NAD-bd_sf"/>
</dbReference>
<evidence type="ECO:0000256" key="3">
    <source>
        <dbReference type="ARBA" id="ARBA00046185"/>
    </source>
</evidence>
<comment type="caution">
    <text evidence="6">The sequence shown here is derived from an EMBL/GenBank/DDBJ whole genome shotgun (WGS) entry which is preliminary data.</text>
</comment>
<dbReference type="Gene3D" id="3.50.50.60">
    <property type="entry name" value="FAD/NAD(P)-binding domain"/>
    <property type="match status" value="1"/>
</dbReference>
<feature type="transmembrane region" description="Helical" evidence="4">
    <location>
        <begin position="101"/>
        <end position="124"/>
    </location>
</feature>
<reference evidence="6" key="2">
    <citation type="submission" date="2020-06" db="EMBL/GenBank/DDBJ databases">
        <title>Helianthus annuus Genome sequencing and assembly Release 2.</title>
        <authorList>
            <person name="Gouzy J."/>
            <person name="Langlade N."/>
            <person name="Munos S."/>
        </authorList>
    </citation>
    <scope>NUCLEOTIDE SEQUENCE</scope>
    <source>
        <tissue evidence="6">Leaves</tissue>
    </source>
</reference>
<accession>A0A9K3IVC4</accession>
<dbReference type="InterPro" id="IPR006076">
    <property type="entry name" value="FAD-dep_OxRdtase"/>
</dbReference>
<organism evidence="6 7">
    <name type="scientific">Helianthus annuus</name>
    <name type="common">Common sunflower</name>
    <dbReference type="NCBI Taxonomy" id="4232"/>
    <lineage>
        <taxon>Eukaryota</taxon>
        <taxon>Viridiplantae</taxon>
        <taxon>Streptophyta</taxon>
        <taxon>Embryophyta</taxon>
        <taxon>Tracheophyta</taxon>
        <taxon>Spermatophyta</taxon>
        <taxon>Magnoliopsida</taxon>
        <taxon>eudicotyledons</taxon>
        <taxon>Gunneridae</taxon>
        <taxon>Pentapetalae</taxon>
        <taxon>asterids</taxon>
        <taxon>campanulids</taxon>
        <taxon>Asterales</taxon>
        <taxon>Asteraceae</taxon>
        <taxon>Asteroideae</taxon>
        <taxon>Heliantheae alliance</taxon>
        <taxon>Heliantheae</taxon>
        <taxon>Helianthus</taxon>
    </lineage>
</organism>
<keyword evidence="4" id="KW-1133">Transmembrane helix</keyword>
<name>A0A9K3IVC4_HELAN</name>
<evidence type="ECO:0000313" key="7">
    <source>
        <dbReference type="Proteomes" id="UP000215914"/>
    </source>
</evidence>
<gene>
    <name evidence="6" type="ORF">HanXRQr2_Chr06g0263531</name>
</gene>
<keyword evidence="4" id="KW-0812">Transmembrane</keyword>
<keyword evidence="4" id="KW-0472">Membrane</keyword>